<reference evidence="1 2" key="1">
    <citation type="journal article" date="2006" name="Science">
        <title>The genome of black cottonwood, Populus trichocarpa (Torr. &amp; Gray).</title>
        <authorList>
            <person name="Tuskan G.A."/>
            <person name="Difazio S."/>
            <person name="Jansson S."/>
            <person name="Bohlmann J."/>
            <person name="Grigoriev I."/>
            <person name="Hellsten U."/>
            <person name="Putnam N."/>
            <person name="Ralph S."/>
            <person name="Rombauts S."/>
            <person name="Salamov A."/>
            <person name="Schein J."/>
            <person name="Sterck L."/>
            <person name="Aerts A."/>
            <person name="Bhalerao R.R."/>
            <person name="Bhalerao R.P."/>
            <person name="Blaudez D."/>
            <person name="Boerjan W."/>
            <person name="Brun A."/>
            <person name="Brunner A."/>
            <person name="Busov V."/>
            <person name="Campbell M."/>
            <person name="Carlson J."/>
            <person name="Chalot M."/>
            <person name="Chapman J."/>
            <person name="Chen G.L."/>
            <person name="Cooper D."/>
            <person name="Coutinho P.M."/>
            <person name="Couturier J."/>
            <person name="Covert S."/>
            <person name="Cronk Q."/>
            <person name="Cunningham R."/>
            <person name="Davis J."/>
            <person name="Degroeve S."/>
            <person name="Dejardin A."/>
            <person name="Depamphilis C."/>
            <person name="Detter J."/>
            <person name="Dirks B."/>
            <person name="Dubchak I."/>
            <person name="Duplessis S."/>
            <person name="Ehlting J."/>
            <person name="Ellis B."/>
            <person name="Gendler K."/>
            <person name="Goodstein D."/>
            <person name="Gribskov M."/>
            <person name="Grimwood J."/>
            <person name="Groover A."/>
            <person name="Gunter L."/>
            <person name="Hamberger B."/>
            <person name="Heinze B."/>
            <person name="Helariutta Y."/>
            <person name="Henrissat B."/>
            <person name="Holligan D."/>
            <person name="Holt R."/>
            <person name="Huang W."/>
            <person name="Islam-Faridi N."/>
            <person name="Jones S."/>
            <person name="Jones-Rhoades M."/>
            <person name="Jorgensen R."/>
            <person name="Joshi C."/>
            <person name="Kangasjarvi J."/>
            <person name="Karlsson J."/>
            <person name="Kelleher C."/>
            <person name="Kirkpatrick R."/>
            <person name="Kirst M."/>
            <person name="Kohler A."/>
            <person name="Kalluri U."/>
            <person name="Larimer F."/>
            <person name="Leebens-Mack J."/>
            <person name="Leple J.C."/>
            <person name="Locascio P."/>
            <person name="Lou Y."/>
            <person name="Lucas S."/>
            <person name="Martin F."/>
            <person name="Montanini B."/>
            <person name="Napoli C."/>
            <person name="Nelson D.R."/>
            <person name="Nelson C."/>
            <person name="Nieminen K."/>
            <person name="Nilsson O."/>
            <person name="Pereda V."/>
            <person name="Peter G."/>
            <person name="Philippe R."/>
            <person name="Pilate G."/>
            <person name="Poliakov A."/>
            <person name="Razumovskaya J."/>
            <person name="Richardson P."/>
            <person name="Rinaldi C."/>
            <person name="Ritland K."/>
            <person name="Rouze P."/>
            <person name="Ryaboy D."/>
            <person name="Schmutz J."/>
            <person name="Schrader J."/>
            <person name="Segerman B."/>
            <person name="Shin H."/>
            <person name="Siddiqui A."/>
            <person name="Sterky F."/>
            <person name="Terry A."/>
            <person name="Tsai C.J."/>
            <person name="Uberbacher E."/>
            <person name="Unneberg P."/>
            <person name="Vahala J."/>
            <person name="Wall K."/>
            <person name="Wessler S."/>
            <person name="Yang G."/>
            <person name="Yin T."/>
            <person name="Douglas C."/>
            <person name="Marra M."/>
            <person name="Sandberg G."/>
            <person name="Van de Peer Y."/>
            <person name="Rokhsar D."/>
        </authorList>
    </citation>
    <scope>NUCLEOTIDE SEQUENCE [LARGE SCALE GENOMIC DNA]</scope>
    <source>
        <strain evidence="2">cv. Nisqually</strain>
    </source>
</reference>
<evidence type="ECO:0000313" key="1">
    <source>
        <dbReference type="EMBL" id="KAI9394171.1"/>
    </source>
</evidence>
<comment type="caution">
    <text evidence="1">The sequence shown here is derived from an EMBL/GenBank/DDBJ whole genome shotgun (WGS) entry which is preliminary data.</text>
</comment>
<sequence length="102" mass="11698">MNNRSKLPGTHCTATKAQISSICFCLLKLHYYCTVEHLCTATLSFCLICFLSPLHNCRKQSEICFAPTRVFCLLLFCYTIVLMELLQHICLKFHNFCPSSNL</sequence>
<dbReference type="Proteomes" id="UP000006729">
    <property type="component" value="Chromosome 5"/>
</dbReference>
<evidence type="ECO:0000313" key="2">
    <source>
        <dbReference type="Proteomes" id="UP000006729"/>
    </source>
</evidence>
<accession>A0ACC0SY19</accession>
<keyword evidence="2" id="KW-1185">Reference proteome</keyword>
<protein>
    <submittedName>
        <fullName evidence="1">Uncharacterized protein</fullName>
    </submittedName>
</protein>
<dbReference type="EMBL" id="CM009294">
    <property type="protein sequence ID" value="KAI9394171.1"/>
    <property type="molecule type" value="Genomic_DNA"/>
</dbReference>
<name>A0ACC0SY19_POPTR</name>
<gene>
    <name evidence="1" type="ORF">POPTR_005G062450v4</name>
</gene>
<organism evidence="1 2">
    <name type="scientific">Populus trichocarpa</name>
    <name type="common">Western balsam poplar</name>
    <name type="synonym">Populus balsamifera subsp. trichocarpa</name>
    <dbReference type="NCBI Taxonomy" id="3694"/>
    <lineage>
        <taxon>Eukaryota</taxon>
        <taxon>Viridiplantae</taxon>
        <taxon>Streptophyta</taxon>
        <taxon>Embryophyta</taxon>
        <taxon>Tracheophyta</taxon>
        <taxon>Spermatophyta</taxon>
        <taxon>Magnoliopsida</taxon>
        <taxon>eudicotyledons</taxon>
        <taxon>Gunneridae</taxon>
        <taxon>Pentapetalae</taxon>
        <taxon>rosids</taxon>
        <taxon>fabids</taxon>
        <taxon>Malpighiales</taxon>
        <taxon>Salicaceae</taxon>
        <taxon>Saliceae</taxon>
        <taxon>Populus</taxon>
    </lineage>
</organism>
<proteinExistence type="predicted"/>